<sequence length="791" mass="87464">MTTSFDPRDAGNYTAPQGLYERNKARPFLGSIQSNRQTLVAGQWDEITLTYEVGASGLADGAWLKLAFKFYSDWALFQTSNPAGANYVSVEYQAGELVPGQSQATVQHLKVRFDQKGHERPFQKAIIIDIVDGYLNPGDRIVVRLGDRRQGGAGTRVQSFVEKDFRLRLFIDPLGSSKFAEVPGDLVWDIVPGAPSRLQLIAPRLISVDEAFDVLLRVDDVWGNTCRQLPLPGTLHLRGPDGESQSLSFTLASEGWAVVRLPGLRLQKIGEWQLRAHVDHLDVAPAQAFVNADPQGTGLRPLYADLHVHSDDTVGTNDTLYNLSYGRDVAGLDILGYTANDFNITEARWDQAVELIHELNEPGRFVCYPGTEWCGNSCAGGDRNVVFLHDRKPEFPFDNQGRLVRSFEWNEFTAGTIKPGAWPVDELYAAYAKDPEGHLMMPHVGGRRCNLDWHHPDLERLIEVGSAWGQFHWVYAEALQRGYRVGAAANSDEHQGRCGGGVPATAVFGSRGGLTGVLSSGFDRANVGKALRARRTFATTGERSFASLRAGEHVMGEVFTATTETTLDYRLLGESGWEQVDLFDGERLIWSRNLHEELGFSSQRVRLRLGGARIKDRYRGAYWTGEIRVTGVVIKQFDALGLDHPEQTVWRQDATSLAFRTDTNGDTDSIEIELSQLAGASIEIHSRIDSYVKVGDPAQPEAYVHAPSVELAVAGDDLLAEGQRVIALPGAELKLSLERISAHALPRELAGQIGIKDLHLSADREHPLFICARQRDQSRVWTSALFLTMTA</sequence>
<dbReference type="RefSeq" id="WP_148812052.1">
    <property type="nucleotide sequence ID" value="NZ_CP043046.1"/>
</dbReference>
<dbReference type="InterPro" id="IPR016195">
    <property type="entry name" value="Pol/histidinol_Pase-like"/>
</dbReference>
<keyword evidence="2" id="KW-1185">Reference proteome</keyword>
<dbReference type="AlphaFoldDB" id="A0A5C0AW91"/>
<evidence type="ECO:0000313" key="1">
    <source>
        <dbReference type="EMBL" id="QEI04597.1"/>
    </source>
</evidence>
<proteinExistence type="predicted"/>
<evidence type="ECO:0000313" key="2">
    <source>
        <dbReference type="Proteomes" id="UP000325161"/>
    </source>
</evidence>
<dbReference type="OrthoDB" id="543560at2"/>
<accession>A0A5C0AW91</accession>
<evidence type="ECO:0008006" key="3">
    <source>
        <dbReference type="Google" id="ProtNLM"/>
    </source>
</evidence>
<dbReference type="EMBL" id="CP043046">
    <property type="protein sequence ID" value="QEI04597.1"/>
    <property type="molecule type" value="Genomic_DNA"/>
</dbReference>
<dbReference type="SUPFAM" id="SSF89550">
    <property type="entry name" value="PHP domain-like"/>
    <property type="match status" value="1"/>
</dbReference>
<organism evidence="1 2">
    <name type="scientific">Pigmentiphaga aceris</name>
    <dbReference type="NCBI Taxonomy" id="1940612"/>
    <lineage>
        <taxon>Bacteria</taxon>
        <taxon>Pseudomonadati</taxon>
        <taxon>Pseudomonadota</taxon>
        <taxon>Betaproteobacteria</taxon>
        <taxon>Burkholderiales</taxon>
        <taxon>Alcaligenaceae</taxon>
        <taxon>Pigmentiphaga</taxon>
    </lineage>
</organism>
<protein>
    <recommendedName>
        <fullName evidence="3">DUF3604 domain-containing protein</fullName>
    </recommendedName>
</protein>
<dbReference type="Gene3D" id="3.20.20.140">
    <property type="entry name" value="Metal-dependent hydrolases"/>
    <property type="match status" value="1"/>
</dbReference>
<name>A0A5C0AW91_9BURK</name>
<dbReference type="KEGG" id="pacr:FXN63_01165"/>
<gene>
    <name evidence="1" type="ORF">FXN63_01165</name>
</gene>
<reference evidence="1 2" key="1">
    <citation type="submission" date="2019-08" db="EMBL/GenBank/DDBJ databases">
        <title>Amphibian skin-associated Pigmentiphaga: genome sequence and occurrence across geography and hosts.</title>
        <authorList>
            <person name="Bletz M.C."/>
            <person name="Bunk B."/>
            <person name="Sproeer C."/>
            <person name="Biwer P."/>
            <person name="Reiter S."/>
            <person name="Rabemananjara F.C.E."/>
            <person name="Schulz S."/>
            <person name="Overmann J."/>
            <person name="Vences M."/>
        </authorList>
    </citation>
    <scope>NUCLEOTIDE SEQUENCE [LARGE SCALE GENOMIC DNA]</scope>
    <source>
        <strain evidence="1 2">Mada1488</strain>
    </source>
</reference>
<dbReference type="Proteomes" id="UP000325161">
    <property type="component" value="Chromosome"/>
</dbReference>